<gene>
    <name evidence="1" type="ORF">IAC06_08725</name>
</gene>
<name>A0A9D9ET89_9BACT</name>
<accession>A0A9D9ET89</accession>
<dbReference type="EMBL" id="JADIMI010000082">
    <property type="protein sequence ID" value="MBO8452944.1"/>
    <property type="molecule type" value="Genomic_DNA"/>
</dbReference>
<proteinExistence type="predicted"/>
<evidence type="ECO:0008006" key="3">
    <source>
        <dbReference type="Google" id="ProtNLM"/>
    </source>
</evidence>
<dbReference type="AlphaFoldDB" id="A0A9D9ET89"/>
<reference evidence="1" key="2">
    <citation type="journal article" date="2021" name="PeerJ">
        <title>Extensive microbial diversity within the chicken gut microbiome revealed by metagenomics and culture.</title>
        <authorList>
            <person name="Gilroy R."/>
            <person name="Ravi A."/>
            <person name="Getino M."/>
            <person name="Pursley I."/>
            <person name="Horton D.L."/>
            <person name="Alikhan N.F."/>
            <person name="Baker D."/>
            <person name="Gharbi K."/>
            <person name="Hall N."/>
            <person name="Watson M."/>
            <person name="Adriaenssens E.M."/>
            <person name="Foster-Nyarko E."/>
            <person name="Jarju S."/>
            <person name="Secka A."/>
            <person name="Antonio M."/>
            <person name="Oren A."/>
            <person name="Chaudhuri R.R."/>
            <person name="La Ragione R."/>
            <person name="Hildebrand F."/>
            <person name="Pallen M.J."/>
        </authorList>
    </citation>
    <scope>NUCLEOTIDE SEQUENCE</scope>
    <source>
        <strain evidence="1">B1-20833</strain>
    </source>
</reference>
<organism evidence="1 2">
    <name type="scientific">Candidatus Cryptobacteroides intestinavium</name>
    <dbReference type="NCBI Taxonomy" id="2840766"/>
    <lineage>
        <taxon>Bacteria</taxon>
        <taxon>Pseudomonadati</taxon>
        <taxon>Bacteroidota</taxon>
        <taxon>Bacteroidia</taxon>
        <taxon>Bacteroidales</taxon>
        <taxon>Candidatus Cryptobacteroides</taxon>
    </lineage>
</organism>
<evidence type="ECO:0000313" key="1">
    <source>
        <dbReference type="EMBL" id="MBO8452944.1"/>
    </source>
</evidence>
<evidence type="ECO:0000313" key="2">
    <source>
        <dbReference type="Proteomes" id="UP000823661"/>
    </source>
</evidence>
<reference evidence="1" key="1">
    <citation type="submission" date="2020-10" db="EMBL/GenBank/DDBJ databases">
        <authorList>
            <person name="Gilroy R."/>
        </authorList>
    </citation>
    <scope>NUCLEOTIDE SEQUENCE</scope>
    <source>
        <strain evidence="1">B1-20833</strain>
    </source>
</reference>
<protein>
    <recommendedName>
        <fullName evidence="3">Outer membrane protein beta-barrel domain-containing protein</fullName>
    </recommendedName>
</protein>
<dbReference type="Proteomes" id="UP000823661">
    <property type="component" value="Unassembled WGS sequence"/>
</dbReference>
<comment type="caution">
    <text evidence="1">The sequence shown here is derived from an EMBL/GenBank/DDBJ whole genome shotgun (WGS) entry which is preliminary data.</text>
</comment>
<sequence>MSRFLSIILLLMLSLPAFSREKKEWPPYDLKRHEFALSGAVYPGRYAFGYDFDFIVRKYDSYPYYYSISGLYDDAMTYNKERVTNTWGLSYTYNFTRIFALSASISYEGGWNEYYSRADNSKISVTECHYITPMVTARFSWLNRNLVRMYSSVGAGMAFSMTDVHYYNTDSGWKESPEAYLSLQVTPVGISVGRDLFGFFEVGVGTIYVGGCFGIGYRF</sequence>